<name>A0ACC2D2L0_DIPCM</name>
<keyword evidence="2" id="KW-1185">Reference proteome</keyword>
<comment type="caution">
    <text evidence="1">The sequence shown here is derived from an EMBL/GenBank/DDBJ whole genome shotgun (WGS) entry which is preliminary data.</text>
</comment>
<reference evidence="2" key="1">
    <citation type="journal article" date="2024" name="Proc. Natl. Acad. Sci. U.S.A.">
        <title>Extraordinary preservation of gene collinearity over three hundred million years revealed in homosporous lycophytes.</title>
        <authorList>
            <person name="Li C."/>
            <person name="Wickell D."/>
            <person name="Kuo L.Y."/>
            <person name="Chen X."/>
            <person name="Nie B."/>
            <person name="Liao X."/>
            <person name="Peng D."/>
            <person name="Ji J."/>
            <person name="Jenkins J."/>
            <person name="Williams M."/>
            <person name="Shu S."/>
            <person name="Plott C."/>
            <person name="Barry K."/>
            <person name="Rajasekar S."/>
            <person name="Grimwood J."/>
            <person name="Han X."/>
            <person name="Sun S."/>
            <person name="Hou Z."/>
            <person name="He W."/>
            <person name="Dai G."/>
            <person name="Sun C."/>
            <person name="Schmutz J."/>
            <person name="Leebens-Mack J.H."/>
            <person name="Li F.W."/>
            <person name="Wang L."/>
        </authorList>
    </citation>
    <scope>NUCLEOTIDE SEQUENCE [LARGE SCALE GENOMIC DNA]</scope>
    <source>
        <strain evidence="2">cv. PW_Plant_1</strain>
    </source>
</reference>
<evidence type="ECO:0000313" key="2">
    <source>
        <dbReference type="Proteomes" id="UP001162992"/>
    </source>
</evidence>
<sequence length="160" mass="18362">MRGEGENGCNWVDSIAFARFSELDLYQQRKIMDDLLRQSMDDERYPSEDQSRAAFAEHKVSSVSFESADGEILDVRLALGARTGNDAHSVLVQTGENENIVVDLVVQQQMKTVHKQRKKRLDYSSLWNRQYLIPCKLPRSWSLTLSLQIASVSLLLIWMK</sequence>
<evidence type="ECO:0000313" key="1">
    <source>
        <dbReference type="EMBL" id="KAJ7548318.1"/>
    </source>
</evidence>
<organism evidence="1 2">
    <name type="scientific">Diphasiastrum complanatum</name>
    <name type="common">Issler's clubmoss</name>
    <name type="synonym">Lycopodium complanatum</name>
    <dbReference type="NCBI Taxonomy" id="34168"/>
    <lineage>
        <taxon>Eukaryota</taxon>
        <taxon>Viridiplantae</taxon>
        <taxon>Streptophyta</taxon>
        <taxon>Embryophyta</taxon>
        <taxon>Tracheophyta</taxon>
        <taxon>Lycopodiopsida</taxon>
        <taxon>Lycopodiales</taxon>
        <taxon>Lycopodiaceae</taxon>
        <taxon>Lycopodioideae</taxon>
        <taxon>Diphasiastrum</taxon>
    </lineage>
</organism>
<dbReference type="Proteomes" id="UP001162992">
    <property type="component" value="Chromosome 7"/>
</dbReference>
<proteinExistence type="predicted"/>
<gene>
    <name evidence="1" type="ORF">O6H91_07G007000</name>
</gene>
<protein>
    <submittedName>
        <fullName evidence="1">Uncharacterized protein</fullName>
    </submittedName>
</protein>
<dbReference type="EMBL" id="CM055098">
    <property type="protein sequence ID" value="KAJ7548318.1"/>
    <property type="molecule type" value="Genomic_DNA"/>
</dbReference>
<accession>A0ACC2D2L0</accession>